<dbReference type="InterPro" id="IPR047574">
    <property type="entry name" value="AD"/>
</dbReference>
<feature type="region of interest" description="Disordered" evidence="1">
    <location>
        <begin position="59"/>
        <end position="90"/>
    </location>
</feature>
<protein>
    <recommendedName>
        <fullName evidence="2">AD domain-containing protein</fullName>
    </recommendedName>
</protein>
<evidence type="ECO:0000256" key="1">
    <source>
        <dbReference type="SAM" id="MobiDB-lite"/>
    </source>
</evidence>
<evidence type="ECO:0000313" key="4">
    <source>
        <dbReference type="Proteomes" id="UP000717515"/>
    </source>
</evidence>
<comment type="caution">
    <text evidence="3">The sequence shown here is derived from an EMBL/GenBank/DDBJ whole genome shotgun (WGS) entry which is preliminary data.</text>
</comment>
<reference evidence="3" key="1">
    <citation type="submission" date="2021-07" db="EMBL/GenBank/DDBJ databases">
        <title>Draft genome of Mortierella alpina, strain LL118, isolated from an aspen leaf litter sample.</title>
        <authorList>
            <person name="Yang S."/>
            <person name="Vinatzer B.A."/>
        </authorList>
    </citation>
    <scope>NUCLEOTIDE SEQUENCE</scope>
    <source>
        <strain evidence="3">LL118</strain>
    </source>
</reference>
<dbReference type="PANTHER" id="PTHR14710">
    <property type="entry name" value="GEM-ASSOCIATED PROTEIN 6"/>
    <property type="match status" value="1"/>
</dbReference>
<dbReference type="InterPro" id="IPR009422">
    <property type="entry name" value="Gemin6"/>
</dbReference>
<dbReference type="EMBL" id="JAIFTL010000109">
    <property type="protein sequence ID" value="KAG9323268.1"/>
    <property type="molecule type" value="Genomic_DNA"/>
</dbReference>
<dbReference type="AlphaFoldDB" id="A0A9P8A2T5"/>
<evidence type="ECO:0000313" key="3">
    <source>
        <dbReference type="EMBL" id="KAG9323268.1"/>
    </source>
</evidence>
<dbReference type="Proteomes" id="UP000717515">
    <property type="component" value="Unassembled WGS sequence"/>
</dbReference>
<accession>A0A9P8A2T5</accession>
<sequence>MRASSMAQAWRFFGSSLRDIYTQLGTPCHATLLNGKTYSGYLYNVDPETETLLILQLKDPQESREQQQSEEQSQTEPPLNDAAEAEKQDSRKRIAQSMVAVSRQAVTDFCVDTGASDRLTLQEMDSMARVLSNLGSPEETKARKDKLVALLQSKRIPVVTTEDDAVVHILDCAHVRPPYSASSIDCDNRVVRERVKGMIQDMHDGNIATT</sequence>
<feature type="domain" description="AD" evidence="2">
    <location>
        <begin position="117"/>
        <end position="207"/>
    </location>
</feature>
<gene>
    <name evidence="3" type="ORF">KVV02_000162</name>
</gene>
<dbReference type="GO" id="GO:0000245">
    <property type="term" value="P:spliceosomal complex assembly"/>
    <property type="evidence" value="ECO:0007669"/>
    <property type="project" value="InterPro"/>
</dbReference>
<dbReference type="PANTHER" id="PTHR14710:SF2">
    <property type="entry name" value="GEM-ASSOCIATED PROTEIN 6"/>
    <property type="match status" value="1"/>
</dbReference>
<dbReference type="GO" id="GO:0000387">
    <property type="term" value="P:spliceosomal snRNP assembly"/>
    <property type="evidence" value="ECO:0007669"/>
    <property type="project" value="TreeGrafter"/>
</dbReference>
<feature type="compositionally biased region" description="Low complexity" evidence="1">
    <location>
        <begin position="69"/>
        <end position="78"/>
    </location>
</feature>
<dbReference type="PROSITE" id="PS52001">
    <property type="entry name" value="AD"/>
    <property type="match status" value="1"/>
</dbReference>
<name>A0A9P8A2T5_MORAP</name>
<organism evidence="3 4">
    <name type="scientific">Mortierella alpina</name>
    <name type="common">Oleaginous fungus</name>
    <name type="synonym">Mortierella renispora</name>
    <dbReference type="NCBI Taxonomy" id="64518"/>
    <lineage>
        <taxon>Eukaryota</taxon>
        <taxon>Fungi</taxon>
        <taxon>Fungi incertae sedis</taxon>
        <taxon>Mucoromycota</taxon>
        <taxon>Mortierellomycotina</taxon>
        <taxon>Mortierellomycetes</taxon>
        <taxon>Mortierellales</taxon>
        <taxon>Mortierellaceae</taxon>
        <taxon>Mortierella</taxon>
    </lineage>
</organism>
<evidence type="ECO:0000259" key="2">
    <source>
        <dbReference type="PROSITE" id="PS52001"/>
    </source>
</evidence>
<dbReference type="GO" id="GO:0005634">
    <property type="term" value="C:nucleus"/>
    <property type="evidence" value="ECO:0007669"/>
    <property type="project" value="InterPro"/>
</dbReference>
<dbReference type="GO" id="GO:0032797">
    <property type="term" value="C:SMN complex"/>
    <property type="evidence" value="ECO:0007669"/>
    <property type="project" value="TreeGrafter"/>
</dbReference>
<proteinExistence type="predicted"/>